<name>A0ABT3XBF3_9ENTR</name>
<protein>
    <submittedName>
        <fullName evidence="1">Uncharacterized protein</fullName>
    </submittedName>
</protein>
<evidence type="ECO:0000313" key="1">
    <source>
        <dbReference type="EMBL" id="MCX8303150.1"/>
    </source>
</evidence>
<comment type="caution">
    <text evidence="1">The sequence shown here is derived from an EMBL/GenBank/DDBJ whole genome shotgun (WGS) entry which is preliminary data.</text>
</comment>
<gene>
    <name evidence="1" type="ORF">OTG14_09250</name>
</gene>
<dbReference type="EMBL" id="JAPMLV010000001">
    <property type="protein sequence ID" value="MCX8303150.1"/>
    <property type="molecule type" value="Genomic_DNA"/>
</dbReference>
<dbReference type="Proteomes" id="UP001163211">
    <property type="component" value="Unassembled WGS sequence"/>
</dbReference>
<reference evidence="1" key="1">
    <citation type="submission" date="2022-11" db="EMBL/GenBank/DDBJ databases">
        <title>The draft genomes of two Enterobacter strains.</title>
        <authorList>
            <person name="He Y."/>
            <person name="Wu S."/>
            <person name="Feng Y."/>
            <person name="Zong Z."/>
        </authorList>
    </citation>
    <scope>NUCLEOTIDE SEQUENCE</scope>
    <source>
        <strain evidence="1">155092</strain>
    </source>
</reference>
<accession>A0ABT3XBF3</accession>
<evidence type="ECO:0000313" key="2">
    <source>
        <dbReference type="Proteomes" id="UP001163211"/>
    </source>
</evidence>
<keyword evidence="2" id="KW-1185">Reference proteome</keyword>
<proteinExistence type="predicted"/>
<sequence length="69" mass="7681">MTTWFVREGFSLLKELHGDVTLTYVYTDLRDIVLRGNTGLDAHQAGQKATMKDLVEGYDPKTGPSILVP</sequence>
<dbReference type="RefSeq" id="WP_267214969.1">
    <property type="nucleotide sequence ID" value="NZ_JAPMLV010000001.1"/>
</dbReference>
<organism evidence="1 2">
    <name type="scientific">Enterobacter pseudoroggenkampii</name>
    <dbReference type="NCBI Taxonomy" id="2996112"/>
    <lineage>
        <taxon>Bacteria</taxon>
        <taxon>Pseudomonadati</taxon>
        <taxon>Pseudomonadota</taxon>
        <taxon>Gammaproteobacteria</taxon>
        <taxon>Enterobacterales</taxon>
        <taxon>Enterobacteriaceae</taxon>
        <taxon>Enterobacter</taxon>
    </lineage>
</organism>